<proteinExistence type="predicted"/>
<dbReference type="AlphaFoldDB" id="A0A3B1DVY5"/>
<dbReference type="EMBL" id="UOYO01000002">
    <property type="protein sequence ID" value="VAY86203.1"/>
    <property type="molecule type" value="Genomic_DNA"/>
</dbReference>
<gene>
    <name evidence="1" type="ORF">MNB_ARC-1_862</name>
</gene>
<accession>A0A3B1DVY5</accession>
<name>A0A3B1DVY5_9ZZZZ</name>
<sequence length="137" mass="15022">MNATLTPYRLTTIPLTAIPDANVKDQMIECNSFAFIKASPFTSFGRRDISVVKNIEALDILINKSTNNIQISDKELIIKKQSVMINSTKSKNVINFFADILSIRLPLNGAKTIAGIKCIAVIKDISNALVPNSTNIL</sequence>
<evidence type="ECO:0000313" key="1">
    <source>
        <dbReference type="EMBL" id="VAY86203.1"/>
    </source>
</evidence>
<organism evidence="1">
    <name type="scientific">hydrothermal vent metagenome</name>
    <dbReference type="NCBI Taxonomy" id="652676"/>
    <lineage>
        <taxon>unclassified sequences</taxon>
        <taxon>metagenomes</taxon>
        <taxon>ecological metagenomes</taxon>
    </lineage>
</organism>
<protein>
    <submittedName>
        <fullName evidence="1">Uncharacterized protein</fullName>
    </submittedName>
</protein>
<reference evidence="1" key="1">
    <citation type="submission" date="2018-10" db="EMBL/GenBank/DDBJ databases">
        <authorList>
            <person name="Aoki K."/>
        </authorList>
    </citation>
    <scope>NUCLEOTIDE SEQUENCE</scope>
</reference>